<evidence type="ECO:0000256" key="8">
    <source>
        <dbReference type="PIRSR" id="PIRSR602401-1"/>
    </source>
</evidence>
<dbReference type="PANTHER" id="PTHR24305">
    <property type="entry name" value="CYTOCHROME P450"/>
    <property type="match status" value="1"/>
</dbReference>
<reference evidence="11" key="3">
    <citation type="submission" date="2010-09" db="EMBL/GenBank/DDBJ databases">
        <title>Annotation of Gaeumannomyces graminis var. tritici R3-111a-1.</title>
        <authorList>
            <consortium name="The Broad Institute Genome Sequencing Platform"/>
            <person name="Ma L.-J."/>
            <person name="Dead R."/>
            <person name="Young S.K."/>
            <person name="Zeng Q."/>
            <person name="Gargeya S."/>
            <person name="Fitzgerald M."/>
            <person name="Haas B."/>
            <person name="Abouelleil A."/>
            <person name="Alvarado L."/>
            <person name="Arachchi H.M."/>
            <person name="Berlin A."/>
            <person name="Brown A."/>
            <person name="Chapman S.B."/>
            <person name="Chen Z."/>
            <person name="Dunbar C."/>
            <person name="Freedman E."/>
            <person name="Gearin G."/>
            <person name="Gellesch M."/>
            <person name="Goldberg J."/>
            <person name="Griggs A."/>
            <person name="Gujja S."/>
            <person name="Heiman D."/>
            <person name="Howarth C."/>
            <person name="Larson L."/>
            <person name="Lui A."/>
            <person name="MacDonald P.J.P."/>
            <person name="Mehta T."/>
            <person name="Montmayeur A."/>
            <person name="Murphy C."/>
            <person name="Neiman D."/>
            <person name="Pearson M."/>
            <person name="Priest M."/>
            <person name="Roberts A."/>
            <person name="Saif S."/>
            <person name="Shea T."/>
            <person name="Shenoy N."/>
            <person name="Sisk P."/>
            <person name="Stolte C."/>
            <person name="Sykes S."/>
            <person name="Yandava C."/>
            <person name="Wortman J."/>
            <person name="Nusbaum C."/>
            <person name="Birren B."/>
        </authorList>
    </citation>
    <scope>NUCLEOTIDE SEQUENCE</scope>
    <source>
        <strain evidence="11">R3-111a-1</strain>
    </source>
</reference>
<comment type="cofactor">
    <cofactor evidence="1 8">
        <name>heme</name>
        <dbReference type="ChEBI" id="CHEBI:30413"/>
    </cofactor>
</comment>
<dbReference type="GO" id="GO:0004497">
    <property type="term" value="F:monooxygenase activity"/>
    <property type="evidence" value="ECO:0007669"/>
    <property type="project" value="UniProtKB-KW"/>
</dbReference>
<dbReference type="AlphaFoldDB" id="J3NWQ3"/>
<dbReference type="InterPro" id="IPR001128">
    <property type="entry name" value="Cyt_P450"/>
</dbReference>
<evidence type="ECO:0000256" key="3">
    <source>
        <dbReference type="ARBA" id="ARBA00022617"/>
    </source>
</evidence>
<evidence type="ECO:0000313" key="11">
    <source>
        <dbReference type="EMBL" id="EJT75785.1"/>
    </source>
</evidence>
<evidence type="ECO:0000256" key="2">
    <source>
        <dbReference type="ARBA" id="ARBA00005179"/>
    </source>
</evidence>
<dbReference type="RefSeq" id="XP_009221785.1">
    <property type="nucleotide sequence ID" value="XM_009223521.1"/>
</dbReference>
<reference evidence="13" key="1">
    <citation type="submission" date="2010-07" db="EMBL/GenBank/DDBJ databases">
        <title>The genome sequence of Gaeumannomyces graminis var. tritici strain R3-111a-1.</title>
        <authorList>
            <consortium name="The Broad Institute Genome Sequencing Platform"/>
            <person name="Ma L.-J."/>
            <person name="Dead R."/>
            <person name="Young S."/>
            <person name="Zeng Q."/>
            <person name="Koehrsen M."/>
            <person name="Alvarado L."/>
            <person name="Berlin A."/>
            <person name="Chapman S.B."/>
            <person name="Chen Z."/>
            <person name="Freedman E."/>
            <person name="Gellesch M."/>
            <person name="Goldberg J."/>
            <person name="Griggs A."/>
            <person name="Gujja S."/>
            <person name="Heilman E.R."/>
            <person name="Heiman D."/>
            <person name="Hepburn T."/>
            <person name="Howarth C."/>
            <person name="Jen D."/>
            <person name="Larson L."/>
            <person name="Mehta T."/>
            <person name="Neiman D."/>
            <person name="Pearson M."/>
            <person name="Roberts A."/>
            <person name="Saif S."/>
            <person name="Shea T."/>
            <person name="Shenoy N."/>
            <person name="Sisk P."/>
            <person name="Stolte C."/>
            <person name="Sykes S."/>
            <person name="Walk T."/>
            <person name="White J."/>
            <person name="Yandava C."/>
            <person name="Haas B."/>
            <person name="Nusbaum C."/>
            <person name="Birren B."/>
        </authorList>
    </citation>
    <scope>NUCLEOTIDE SEQUENCE [LARGE SCALE GENOMIC DNA]</scope>
    <source>
        <strain evidence="13">R3-111a-1</strain>
    </source>
</reference>
<dbReference type="Gene3D" id="1.10.630.10">
    <property type="entry name" value="Cytochrome P450"/>
    <property type="match status" value="1"/>
</dbReference>
<dbReference type="eggNOG" id="KOG0157">
    <property type="taxonomic scope" value="Eukaryota"/>
</dbReference>
<evidence type="ECO:0000313" key="13">
    <source>
        <dbReference type="Proteomes" id="UP000006039"/>
    </source>
</evidence>
<keyword evidence="4 8" id="KW-0479">Metal-binding</keyword>
<organism evidence="11">
    <name type="scientific">Gaeumannomyces tritici (strain R3-111a-1)</name>
    <name type="common">Wheat and barley take-all root rot fungus</name>
    <name type="synonym">Gaeumannomyces graminis var. tritici</name>
    <dbReference type="NCBI Taxonomy" id="644352"/>
    <lineage>
        <taxon>Eukaryota</taxon>
        <taxon>Fungi</taxon>
        <taxon>Dikarya</taxon>
        <taxon>Ascomycota</taxon>
        <taxon>Pezizomycotina</taxon>
        <taxon>Sordariomycetes</taxon>
        <taxon>Sordariomycetidae</taxon>
        <taxon>Magnaporthales</taxon>
        <taxon>Magnaporthaceae</taxon>
        <taxon>Gaeumannomyces</taxon>
    </lineage>
</organism>
<dbReference type="PANTHER" id="PTHR24305:SF107">
    <property type="entry name" value="P450, PUTATIVE (EUROFUNG)-RELATED"/>
    <property type="match status" value="1"/>
</dbReference>
<feature type="compositionally biased region" description="Low complexity" evidence="10">
    <location>
        <begin position="316"/>
        <end position="329"/>
    </location>
</feature>
<dbReference type="GO" id="GO:0016705">
    <property type="term" value="F:oxidoreductase activity, acting on paired donors, with incorporation or reduction of molecular oxygen"/>
    <property type="evidence" value="ECO:0007669"/>
    <property type="project" value="InterPro"/>
</dbReference>
<dbReference type="OrthoDB" id="10029320at2759"/>
<evidence type="ECO:0000256" key="10">
    <source>
        <dbReference type="SAM" id="MobiDB-lite"/>
    </source>
</evidence>
<keyword evidence="3 8" id="KW-0349">Heme</keyword>
<protein>
    <recommendedName>
        <fullName evidence="14">Cytochrome P450</fullName>
    </recommendedName>
</protein>
<dbReference type="STRING" id="644352.J3NWQ3"/>
<dbReference type="HOGENOM" id="CLU_020492_1_0_1"/>
<feature type="compositionally biased region" description="Basic and acidic residues" evidence="10">
    <location>
        <begin position="459"/>
        <end position="479"/>
    </location>
</feature>
<comment type="pathway">
    <text evidence="2">Secondary metabolite biosynthesis.</text>
</comment>
<comment type="similarity">
    <text evidence="9">Belongs to the cytochrome P450 family.</text>
</comment>
<dbReference type="PROSITE" id="PS00086">
    <property type="entry name" value="CYTOCHROME_P450"/>
    <property type="match status" value="1"/>
</dbReference>
<keyword evidence="7 9" id="KW-0503">Monooxygenase</keyword>
<evidence type="ECO:0000256" key="5">
    <source>
        <dbReference type="ARBA" id="ARBA00023002"/>
    </source>
</evidence>
<evidence type="ECO:0000256" key="1">
    <source>
        <dbReference type="ARBA" id="ARBA00001971"/>
    </source>
</evidence>
<dbReference type="PRINTS" id="PR00463">
    <property type="entry name" value="EP450I"/>
</dbReference>
<keyword evidence="6 8" id="KW-0408">Iron</keyword>
<feature type="region of interest" description="Disordered" evidence="10">
    <location>
        <begin position="459"/>
        <end position="481"/>
    </location>
</feature>
<dbReference type="GeneID" id="20346173"/>
<accession>J3NWQ3</accession>
<dbReference type="GO" id="GO:0005506">
    <property type="term" value="F:iron ion binding"/>
    <property type="evidence" value="ECO:0007669"/>
    <property type="project" value="InterPro"/>
</dbReference>
<evidence type="ECO:0008006" key="14">
    <source>
        <dbReference type="Google" id="ProtNLM"/>
    </source>
</evidence>
<proteinExistence type="inferred from homology"/>
<dbReference type="InterPro" id="IPR036396">
    <property type="entry name" value="Cyt_P450_sf"/>
</dbReference>
<evidence type="ECO:0000256" key="4">
    <source>
        <dbReference type="ARBA" id="ARBA00022723"/>
    </source>
</evidence>
<dbReference type="GO" id="GO:0020037">
    <property type="term" value="F:heme binding"/>
    <property type="evidence" value="ECO:0007669"/>
    <property type="project" value="InterPro"/>
</dbReference>
<dbReference type="InterPro" id="IPR002401">
    <property type="entry name" value="Cyt_P450_E_grp-I"/>
</dbReference>
<reference evidence="12" key="5">
    <citation type="submission" date="2018-04" db="UniProtKB">
        <authorList>
            <consortium name="EnsemblFungi"/>
        </authorList>
    </citation>
    <scope>IDENTIFICATION</scope>
    <source>
        <strain evidence="12">R3-111a-1</strain>
    </source>
</reference>
<reference evidence="12" key="4">
    <citation type="journal article" date="2015" name="G3 (Bethesda)">
        <title>Genome sequences of three phytopathogenic species of the Magnaporthaceae family of fungi.</title>
        <authorList>
            <person name="Okagaki L.H."/>
            <person name="Nunes C.C."/>
            <person name="Sailsbery J."/>
            <person name="Clay B."/>
            <person name="Brown D."/>
            <person name="John T."/>
            <person name="Oh Y."/>
            <person name="Young N."/>
            <person name="Fitzgerald M."/>
            <person name="Haas B.J."/>
            <person name="Zeng Q."/>
            <person name="Young S."/>
            <person name="Adiconis X."/>
            <person name="Fan L."/>
            <person name="Levin J.Z."/>
            <person name="Mitchell T.K."/>
            <person name="Okubara P.A."/>
            <person name="Farman M.L."/>
            <person name="Kohn L.M."/>
            <person name="Birren B."/>
            <person name="Ma L.-J."/>
            <person name="Dean R.A."/>
        </authorList>
    </citation>
    <scope>NUCLEOTIDE SEQUENCE</scope>
    <source>
        <strain evidence="12">R3-111a-1</strain>
    </source>
</reference>
<keyword evidence="5 9" id="KW-0560">Oxidoreductase</keyword>
<dbReference type="VEuPathDB" id="FungiDB:GGTG_05715"/>
<evidence type="ECO:0000313" key="12">
    <source>
        <dbReference type="EnsemblFungi" id="EJT75785"/>
    </source>
</evidence>
<keyword evidence="13" id="KW-1185">Reference proteome</keyword>
<evidence type="ECO:0000256" key="6">
    <source>
        <dbReference type="ARBA" id="ARBA00023004"/>
    </source>
</evidence>
<dbReference type="Proteomes" id="UP000006039">
    <property type="component" value="Unassembled WGS sequence"/>
</dbReference>
<dbReference type="SUPFAM" id="SSF48264">
    <property type="entry name" value="Cytochrome P450"/>
    <property type="match status" value="1"/>
</dbReference>
<name>J3NWQ3_GAET3</name>
<feature type="region of interest" description="Disordered" evidence="10">
    <location>
        <begin position="314"/>
        <end position="335"/>
    </location>
</feature>
<feature type="binding site" description="axial binding residue" evidence="8">
    <location>
        <position position="427"/>
    </location>
    <ligand>
        <name>heme</name>
        <dbReference type="ChEBI" id="CHEBI:30413"/>
    </ligand>
    <ligandPart>
        <name>Fe</name>
        <dbReference type="ChEBI" id="CHEBI:18248"/>
    </ligandPart>
</feature>
<sequence>MPPYHPILGHFGALARCERRVAHDSSVDRLFGRLSLPFTDTGMHYVDLWPFASPLLVVTSAAGAAQVQRLGLGLPRGVCGQLDVVTGGESLLTMTGARWARWRRALGPGFSSGGAARFVGRAAREVGVFRDVLAERAREGALFRLEDLTLRLTLDVIGSVTMGARFQHQERDNPVAEALMTIISWNNYEATMNPLTKYLSAGWLVQWYNGRRMNRYIHARIDEQLAGASSSSSSPCSKSILSLAASAILEDGDNDDDANNDIAADFKAAMTSHIRLFLFAGHDATSTTLVFAYHHLTQRPEWLALVRAEHDAVFGPSPSSSSSKQQQQQHRLSTEPALLNALPRTLAVIKEVLRLHPPSSKMTEGRDGADLVDGAGRVLPTAGCYVWVLHGMVHVDPADWERPDEFLPERWLGGAAYRPFGQGPRSCIGQALAVMVLKVALVMTLRDFDVVPAHDEWSRLRGDGGRKKRAERPTAEHPSDGYPCRVRLRKV</sequence>
<dbReference type="PRINTS" id="PR00385">
    <property type="entry name" value="P450"/>
</dbReference>
<gene>
    <name evidence="12" type="primary">20346173</name>
    <name evidence="11" type="ORF">GGTG_05715</name>
</gene>
<dbReference type="Pfam" id="PF00067">
    <property type="entry name" value="p450"/>
    <property type="match status" value="1"/>
</dbReference>
<dbReference type="EnsemblFungi" id="EJT75785">
    <property type="protein sequence ID" value="EJT75785"/>
    <property type="gene ID" value="GGTG_05715"/>
</dbReference>
<evidence type="ECO:0000256" key="9">
    <source>
        <dbReference type="RuleBase" id="RU000461"/>
    </source>
</evidence>
<dbReference type="EMBL" id="GL385397">
    <property type="protein sequence ID" value="EJT75785.1"/>
    <property type="molecule type" value="Genomic_DNA"/>
</dbReference>
<evidence type="ECO:0000256" key="7">
    <source>
        <dbReference type="ARBA" id="ARBA00023033"/>
    </source>
</evidence>
<reference evidence="11" key="2">
    <citation type="submission" date="2010-07" db="EMBL/GenBank/DDBJ databases">
        <authorList>
            <consortium name="The Broad Institute Genome Sequencing Platform"/>
            <consortium name="Broad Institute Genome Sequencing Center for Infectious Disease"/>
            <person name="Ma L.-J."/>
            <person name="Dead R."/>
            <person name="Young S."/>
            <person name="Zeng Q."/>
            <person name="Koehrsen M."/>
            <person name="Alvarado L."/>
            <person name="Berlin A."/>
            <person name="Chapman S.B."/>
            <person name="Chen Z."/>
            <person name="Freedman E."/>
            <person name="Gellesch M."/>
            <person name="Goldberg J."/>
            <person name="Griggs A."/>
            <person name="Gujja S."/>
            <person name="Heilman E.R."/>
            <person name="Heiman D."/>
            <person name="Hepburn T."/>
            <person name="Howarth C."/>
            <person name="Jen D."/>
            <person name="Larson L."/>
            <person name="Mehta T."/>
            <person name="Neiman D."/>
            <person name="Pearson M."/>
            <person name="Roberts A."/>
            <person name="Saif S."/>
            <person name="Shea T."/>
            <person name="Shenoy N."/>
            <person name="Sisk P."/>
            <person name="Stolte C."/>
            <person name="Sykes S."/>
            <person name="Walk T."/>
            <person name="White J."/>
            <person name="Yandava C."/>
            <person name="Haas B."/>
            <person name="Nusbaum C."/>
            <person name="Birren B."/>
        </authorList>
    </citation>
    <scope>NUCLEOTIDE SEQUENCE</scope>
    <source>
        <strain evidence="11">R3-111a-1</strain>
    </source>
</reference>
<dbReference type="InterPro" id="IPR017972">
    <property type="entry name" value="Cyt_P450_CS"/>
</dbReference>
<dbReference type="InterPro" id="IPR050121">
    <property type="entry name" value="Cytochrome_P450_monoxygenase"/>
</dbReference>